<keyword evidence="1" id="KW-0472">Membrane</keyword>
<dbReference type="Proteomes" id="UP001156882">
    <property type="component" value="Unassembled WGS sequence"/>
</dbReference>
<protein>
    <recommendedName>
        <fullName evidence="4">Pr6Pr family membrane protein</fullName>
    </recommendedName>
</protein>
<evidence type="ECO:0000313" key="2">
    <source>
        <dbReference type="EMBL" id="GLS17191.1"/>
    </source>
</evidence>
<reference evidence="3" key="1">
    <citation type="journal article" date="2019" name="Int. J. Syst. Evol. Microbiol.">
        <title>The Global Catalogue of Microorganisms (GCM) 10K type strain sequencing project: providing services to taxonomists for standard genome sequencing and annotation.</title>
        <authorList>
            <consortium name="The Broad Institute Genomics Platform"/>
            <consortium name="The Broad Institute Genome Sequencing Center for Infectious Disease"/>
            <person name="Wu L."/>
            <person name="Ma J."/>
        </authorList>
    </citation>
    <scope>NUCLEOTIDE SEQUENCE [LARGE SCALE GENOMIC DNA]</scope>
    <source>
        <strain evidence="3">NBRC 101365</strain>
    </source>
</reference>
<sequence length="214" mass="22973">MSNPASRLATALIAFVAALSVVLRVYIVVGGVMAEGRSFLDGLVLVFSYFTIQTNAIVAAVAAACALSGRHDSFLTRPQTLAAVTVYIVIVGVIHAVLLAGLRQLSGLAVVVDIGLHRVVPALFTLYWLAFVPKGRLAWRDPLSWLIFPALYVAYSLIYGALSGRYLYPFANVPVLGYPRALGNAGLILLAFYILGLAIVTLDRIWPRQSLSGV</sequence>
<name>A0ABQ6CA69_9HYPH</name>
<evidence type="ECO:0000313" key="3">
    <source>
        <dbReference type="Proteomes" id="UP001156882"/>
    </source>
</evidence>
<accession>A0ABQ6CA69</accession>
<feature type="transmembrane region" description="Helical" evidence="1">
    <location>
        <begin position="48"/>
        <end position="69"/>
    </location>
</feature>
<evidence type="ECO:0000256" key="1">
    <source>
        <dbReference type="SAM" id="Phobius"/>
    </source>
</evidence>
<dbReference type="EMBL" id="BSPC01000005">
    <property type="protein sequence ID" value="GLS17191.1"/>
    <property type="molecule type" value="Genomic_DNA"/>
</dbReference>
<dbReference type="NCBIfam" id="NF038065">
    <property type="entry name" value="Pr6Pr"/>
    <property type="match status" value="1"/>
</dbReference>
<gene>
    <name evidence="2" type="ORF">GCM10007874_02060</name>
</gene>
<proteinExistence type="predicted"/>
<evidence type="ECO:0008006" key="4">
    <source>
        <dbReference type="Google" id="ProtNLM"/>
    </source>
</evidence>
<keyword evidence="1" id="KW-1133">Transmembrane helix</keyword>
<feature type="transmembrane region" description="Helical" evidence="1">
    <location>
        <begin position="108"/>
        <end position="131"/>
    </location>
</feature>
<keyword evidence="3" id="KW-1185">Reference proteome</keyword>
<comment type="caution">
    <text evidence="2">The sequence shown here is derived from an EMBL/GenBank/DDBJ whole genome shotgun (WGS) entry which is preliminary data.</text>
</comment>
<dbReference type="RefSeq" id="WP_284310021.1">
    <property type="nucleotide sequence ID" value="NZ_BSPC01000005.1"/>
</dbReference>
<feature type="transmembrane region" description="Helical" evidence="1">
    <location>
        <begin position="182"/>
        <end position="202"/>
    </location>
</feature>
<organism evidence="2 3">
    <name type="scientific">Labrys miyagiensis</name>
    <dbReference type="NCBI Taxonomy" id="346912"/>
    <lineage>
        <taxon>Bacteria</taxon>
        <taxon>Pseudomonadati</taxon>
        <taxon>Pseudomonadota</taxon>
        <taxon>Alphaproteobacteria</taxon>
        <taxon>Hyphomicrobiales</taxon>
        <taxon>Xanthobacteraceae</taxon>
        <taxon>Labrys</taxon>
    </lineage>
</organism>
<keyword evidence="1" id="KW-0812">Transmembrane</keyword>
<feature type="transmembrane region" description="Helical" evidence="1">
    <location>
        <begin position="143"/>
        <end position="162"/>
    </location>
</feature>
<feature type="transmembrane region" description="Helical" evidence="1">
    <location>
        <begin position="81"/>
        <end position="102"/>
    </location>
</feature>
<dbReference type="InterPro" id="IPR049713">
    <property type="entry name" value="Pr6Pr-like"/>
</dbReference>